<dbReference type="PANTHER" id="PTHR24171:SF9">
    <property type="entry name" value="ANKYRIN REPEAT DOMAIN-CONTAINING PROTEIN 39"/>
    <property type="match status" value="1"/>
</dbReference>
<dbReference type="GO" id="GO:0070531">
    <property type="term" value="C:BRCA1-A complex"/>
    <property type="evidence" value="ECO:0007669"/>
    <property type="project" value="TreeGrafter"/>
</dbReference>
<dbReference type="Gene3D" id="1.25.40.20">
    <property type="entry name" value="Ankyrin repeat-containing domain"/>
    <property type="match status" value="2"/>
</dbReference>
<keyword evidence="2" id="KW-0268">Exocytosis</keyword>
<feature type="repeat" description="ANK" evidence="8">
    <location>
        <begin position="73"/>
        <end position="105"/>
    </location>
</feature>
<accession>A0A834V8I7</accession>
<dbReference type="GO" id="GO:0000502">
    <property type="term" value="C:proteasome complex"/>
    <property type="evidence" value="ECO:0007669"/>
    <property type="project" value="UniProtKB-KW"/>
</dbReference>
<dbReference type="SMART" id="SM00248">
    <property type="entry name" value="ANK"/>
    <property type="match status" value="4"/>
</dbReference>
<evidence type="ECO:0000256" key="4">
    <source>
        <dbReference type="ARBA" id="ARBA00022737"/>
    </source>
</evidence>
<evidence type="ECO:0000256" key="5">
    <source>
        <dbReference type="ARBA" id="ARBA00023028"/>
    </source>
</evidence>
<dbReference type="InterPro" id="IPR002110">
    <property type="entry name" value="Ankyrin_rpt"/>
</dbReference>
<reference evidence="10" key="3">
    <citation type="submission" date="2022-06" db="UniProtKB">
        <authorList>
            <consortium name="EnsemblMetazoa"/>
        </authorList>
    </citation>
    <scope>IDENTIFICATION</scope>
</reference>
<dbReference type="PANTHER" id="PTHR24171">
    <property type="entry name" value="ANKYRIN REPEAT DOMAIN-CONTAINING PROTEIN 39-RELATED"/>
    <property type="match status" value="1"/>
</dbReference>
<protein>
    <submittedName>
        <fullName evidence="9">26S proteasome non-ATPase regulatory subunit 10</fullName>
    </submittedName>
</protein>
<evidence type="ECO:0000256" key="6">
    <source>
        <dbReference type="ARBA" id="ARBA00023043"/>
    </source>
</evidence>
<name>A0A834V8I7_SARSC</name>
<comment type="subcellular location">
    <subcellularLocation>
        <location evidence="1">Target cell membrane</location>
    </subcellularLocation>
</comment>
<sequence>MDSIQQDDRTPLHRACSNGQFNLVKKLIEEGAEIDAKDEMQWTPMIIASSAGHFEIVKYLIQKGAEINTTTVNGQTALHYAASKGWRNICQLLIESGADQSIRDRLKQTPLHRALNSQDNIGNTPLHMACEDERETIVKILLQNGARIDMENVDKKLPIDLCRDYQFKKLMKNLMMNNPSDSNHIS</sequence>
<dbReference type="GO" id="GO:0006887">
    <property type="term" value="P:exocytosis"/>
    <property type="evidence" value="ECO:0007669"/>
    <property type="project" value="UniProtKB-KW"/>
</dbReference>
<evidence type="ECO:0000256" key="8">
    <source>
        <dbReference type="PROSITE-ProRule" id="PRU00023"/>
    </source>
</evidence>
<evidence type="ECO:0000313" key="9">
    <source>
        <dbReference type="EMBL" id="KAF7488247.1"/>
    </source>
</evidence>
<evidence type="ECO:0000313" key="10">
    <source>
        <dbReference type="EnsemblMetazoa" id="KAF7488247.1"/>
    </source>
</evidence>
<keyword evidence="5" id="KW-0800">Toxin</keyword>
<gene>
    <name evidence="9" type="ORF">SSS_4091</name>
</gene>
<feature type="repeat" description="ANK" evidence="8">
    <location>
        <begin position="7"/>
        <end position="39"/>
    </location>
</feature>
<evidence type="ECO:0000256" key="1">
    <source>
        <dbReference type="ARBA" id="ARBA00004175"/>
    </source>
</evidence>
<proteinExistence type="predicted"/>
<feature type="repeat" description="ANK" evidence="8">
    <location>
        <begin position="121"/>
        <end position="153"/>
    </location>
</feature>
<keyword evidence="7" id="KW-1053">Target membrane</keyword>
<dbReference type="PRINTS" id="PR01415">
    <property type="entry name" value="ANKYRIN"/>
</dbReference>
<dbReference type="GO" id="GO:0004842">
    <property type="term" value="F:ubiquitin-protein transferase activity"/>
    <property type="evidence" value="ECO:0007669"/>
    <property type="project" value="TreeGrafter"/>
</dbReference>
<dbReference type="AlphaFoldDB" id="A0A834V8I7"/>
<keyword evidence="6 8" id="KW-0040">ANK repeat</keyword>
<keyword evidence="5" id="KW-0638">Presynaptic neurotoxin</keyword>
<reference evidence="9" key="2">
    <citation type="submission" date="2020-01" db="EMBL/GenBank/DDBJ databases">
        <authorList>
            <person name="Korhonen P.K.K."/>
            <person name="Guangxu M.G."/>
            <person name="Wang T.W."/>
            <person name="Stroehlein A.J.S."/>
            <person name="Young N.D."/>
            <person name="Ang C.-S.A."/>
            <person name="Fernando D.W.F."/>
            <person name="Lu H.L."/>
            <person name="Taylor S.T."/>
            <person name="Ehtesham M.E.M."/>
            <person name="Najaraj S.H.N."/>
            <person name="Harsha G.H.G."/>
            <person name="Madugundu A.M."/>
            <person name="Renuse S.R."/>
            <person name="Holt D.H."/>
            <person name="Pandey A.P."/>
            <person name="Papenfuss A.P."/>
            <person name="Gasser R.B.G."/>
            <person name="Fischer K.F."/>
        </authorList>
    </citation>
    <scope>NUCLEOTIDE SEQUENCE</scope>
    <source>
        <strain evidence="9">SSS_KF_BRIS2020</strain>
    </source>
</reference>
<organism evidence="9">
    <name type="scientific">Sarcoptes scabiei</name>
    <name type="common">Itch mite</name>
    <name type="synonym">Acarus scabiei</name>
    <dbReference type="NCBI Taxonomy" id="52283"/>
    <lineage>
        <taxon>Eukaryota</taxon>
        <taxon>Metazoa</taxon>
        <taxon>Ecdysozoa</taxon>
        <taxon>Arthropoda</taxon>
        <taxon>Chelicerata</taxon>
        <taxon>Arachnida</taxon>
        <taxon>Acari</taxon>
        <taxon>Acariformes</taxon>
        <taxon>Sarcoptiformes</taxon>
        <taxon>Astigmata</taxon>
        <taxon>Psoroptidia</taxon>
        <taxon>Sarcoptoidea</taxon>
        <taxon>Sarcoptidae</taxon>
        <taxon>Sarcoptinae</taxon>
        <taxon>Sarcoptes</taxon>
    </lineage>
</organism>
<dbReference type="InterPro" id="IPR036770">
    <property type="entry name" value="Ankyrin_rpt-contain_sf"/>
</dbReference>
<keyword evidence="11" id="KW-1185">Reference proteome</keyword>
<dbReference type="Pfam" id="PF12796">
    <property type="entry name" value="Ank_2"/>
    <property type="match status" value="2"/>
</dbReference>
<dbReference type="GO" id="GO:0044218">
    <property type="term" value="C:other organism cell membrane"/>
    <property type="evidence" value="ECO:0007669"/>
    <property type="project" value="UniProtKB-KW"/>
</dbReference>
<dbReference type="OrthoDB" id="1577640at2759"/>
<dbReference type="Proteomes" id="UP000070412">
    <property type="component" value="Unassembled WGS sequence"/>
</dbReference>
<keyword evidence="4" id="KW-0677">Repeat</keyword>
<dbReference type="GO" id="GO:0031436">
    <property type="term" value="C:BRCA1-BARD1 complex"/>
    <property type="evidence" value="ECO:0007669"/>
    <property type="project" value="TreeGrafter"/>
</dbReference>
<reference evidence="11" key="1">
    <citation type="journal article" date="2020" name="PLoS Negl. Trop. Dis.">
        <title>High-quality nuclear genome for Sarcoptes scabiei-A critical resource for a neglected parasite.</title>
        <authorList>
            <person name="Korhonen P.K."/>
            <person name="Gasser R.B."/>
            <person name="Ma G."/>
            <person name="Wang T."/>
            <person name="Stroehlein A.J."/>
            <person name="Young N.D."/>
            <person name="Ang C.S."/>
            <person name="Fernando D.D."/>
            <person name="Lu H.C."/>
            <person name="Taylor S."/>
            <person name="Reynolds S.L."/>
            <person name="Mofiz E."/>
            <person name="Najaraj S.H."/>
            <person name="Gowda H."/>
            <person name="Madugundu A."/>
            <person name="Renuse S."/>
            <person name="Holt D."/>
            <person name="Pandey A."/>
            <person name="Papenfuss A.T."/>
            <person name="Fischer K."/>
        </authorList>
    </citation>
    <scope>NUCLEOTIDE SEQUENCE [LARGE SCALE GENOMIC DNA]</scope>
</reference>
<keyword evidence="7" id="KW-0472">Membrane</keyword>
<evidence type="ECO:0000256" key="2">
    <source>
        <dbReference type="ARBA" id="ARBA00022483"/>
    </source>
</evidence>
<feature type="repeat" description="ANK" evidence="8">
    <location>
        <begin position="40"/>
        <end position="72"/>
    </location>
</feature>
<dbReference type="PROSITE" id="PS50297">
    <property type="entry name" value="ANK_REP_REGION"/>
    <property type="match status" value="4"/>
</dbReference>
<keyword evidence="3" id="KW-1052">Target cell membrane</keyword>
<dbReference type="EnsemblMetazoa" id="SSS_4091s_mrna">
    <property type="protein sequence ID" value="KAF7488247.1"/>
    <property type="gene ID" value="SSS_4091"/>
</dbReference>
<dbReference type="EMBL" id="WVUK01000066">
    <property type="protein sequence ID" value="KAF7488247.1"/>
    <property type="molecule type" value="Genomic_DNA"/>
</dbReference>
<dbReference type="SUPFAM" id="SSF48403">
    <property type="entry name" value="Ankyrin repeat"/>
    <property type="match status" value="1"/>
</dbReference>
<evidence type="ECO:0000256" key="7">
    <source>
        <dbReference type="ARBA" id="ARBA00023298"/>
    </source>
</evidence>
<dbReference type="Pfam" id="PF00023">
    <property type="entry name" value="Ank"/>
    <property type="match status" value="1"/>
</dbReference>
<evidence type="ECO:0000256" key="3">
    <source>
        <dbReference type="ARBA" id="ARBA00022537"/>
    </source>
</evidence>
<dbReference type="PROSITE" id="PS50088">
    <property type="entry name" value="ANK_REPEAT"/>
    <property type="match status" value="4"/>
</dbReference>
<dbReference type="GO" id="GO:0085020">
    <property type="term" value="P:protein K6-linked ubiquitination"/>
    <property type="evidence" value="ECO:0007669"/>
    <property type="project" value="TreeGrafter"/>
</dbReference>
<evidence type="ECO:0000313" key="11">
    <source>
        <dbReference type="Proteomes" id="UP000070412"/>
    </source>
</evidence>
<dbReference type="GO" id="GO:0044231">
    <property type="term" value="C:host cell presynaptic membrane"/>
    <property type="evidence" value="ECO:0007669"/>
    <property type="project" value="UniProtKB-KW"/>
</dbReference>
<keyword evidence="5" id="KW-0528">Neurotoxin</keyword>
<keyword evidence="9" id="KW-0647">Proteasome</keyword>